<protein>
    <submittedName>
        <fullName evidence="1">Uncharacterized protein</fullName>
    </submittedName>
</protein>
<dbReference type="EMBL" id="KV929396">
    <property type="protein sequence ID" value="PIO34229.1"/>
    <property type="molecule type" value="Genomic_DNA"/>
</dbReference>
<keyword evidence="2" id="KW-1185">Reference proteome</keyword>
<evidence type="ECO:0000313" key="1">
    <source>
        <dbReference type="EMBL" id="PIO34229.1"/>
    </source>
</evidence>
<gene>
    <name evidence="1" type="ORF">AB205_0116740</name>
</gene>
<dbReference type="Proteomes" id="UP000228934">
    <property type="component" value="Unassembled WGS sequence"/>
</dbReference>
<organism evidence="1 2">
    <name type="scientific">Aquarana catesbeiana</name>
    <name type="common">American bullfrog</name>
    <name type="synonym">Rana catesbeiana</name>
    <dbReference type="NCBI Taxonomy" id="8400"/>
    <lineage>
        <taxon>Eukaryota</taxon>
        <taxon>Metazoa</taxon>
        <taxon>Chordata</taxon>
        <taxon>Craniata</taxon>
        <taxon>Vertebrata</taxon>
        <taxon>Euteleostomi</taxon>
        <taxon>Amphibia</taxon>
        <taxon>Batrachia</taxon>
        <taxon>Anura</taxon>
        <taxon>Neobatrachia</taxon>
        <taxon>Ranoidea</taxon>
        <taxon>Ranidae</taxon>
        <taxon>Aquarana</taxon>
    </lineage>
</organism>
<name>A0A2G9S250_AQUCT</name>
<dbReference type="AlphaFoldDB" id="A0A2G9S250"/>
<proteinExistence type="predicted"/>
<accession>A0A2G9S250</accession>
<reference evidence="2" key="1">
    <citation type="journal article" date="2017" name="Nat. Commun.">
        <title>The North American bullfrog draft genome provides insight into hormonal regulation of long noncoding RNA.</title>
        <authorList>
            <person name="Hammond S.A."/>
            <person name="Warren R.L."/>
            <person name="Vandervalk B.P."/>
            <person name="Kucuk E."/>
            <person name="Khan H."/>
            <person name="Gibb E.A."/>
            <person name="Pandoh P."/>
            <person name="Kirk H."/>
            <person name="Zhao Y."/>
            <person name="Jones M."/>
            <person name="Mungall A.J."/>
            <person name="Coope R."/>
            <person name="Pleasance S."/>
            <person name="Moore R.A."/>
            <person name="Holt R.A."/>
            <person name="Round J.M."/>
            <person name="Ohora S."/>
            <person name="Walle B.V."/>
            <person name="Veldhoen N."/>
            <person name="Helbing C.C."/>
            <person name="Birol I."/>
        </authorList>
    </citation>
    <scope>NUCLEOTIDE SEQUENCE [LARGE SCALE GENOMIC DNA]</scope>
</reference>
<sequence length="190" mass="21715">MIRIQSHLRRTSSRQLVLAIISIDRFPVSCYHDTPICASVMANNFICYISHTLQSDSNPVASAVHRLVPARSSHFISFHSMVHSPVRCQTHLRHTDSCHCHGKHFIRSFHIRFSTIQIQSHLRCTNSRRLVLAIRPHFIPYSTVRFTVKSQLRHTDLCLCHGKTFGHFISYTPCADPSPVSLASLRFVMA</sequence>
<evidence type="ECO:0000313" key="2">
    <source>
        <dbReference type="Proteomes" id="UP000228934"/>
    </source>
</evidence>